<dbReference type="GO" id="GO:0044718">
    <property type="term" value="P:siderophore transmembrane transport"/>
    <property type="evidence" value="ECO:0007669"/>
    <property type="project" value="TreeGrafter"/>
</dbReference>
<dbReference type="PROSITE" id="PS52016">
    <property type="entry name" value="TONB_DEPENDENT_REC_3"/>
    <property type="match status" value="1"/>
</dbReference>
<feature type="chain" id="PRO_5037440025" evidence="14">
    <location>
        <begin position="26"/>
        <end position="733"/>
    </location>
</feature>
<keyword evidence="6 14" id="KW-0732">Signal</keyword>
<evidence type="ECO:0000256" key="7">
    <source>
        <dbReference type="ARBA" id="ARBA00023077"/>
    </source>
</evidence>
<feature type="domain" description="TonB-dependent receptor-like beta-barrel" evidence="15">
    <location>
        <begin position="278"/>
        <end position="699"/>
    </location>
</feature>
<evidence type="ECO:0000256" key="10">
    <source>
        <dbReference type="ARBA" id="ARBA00023237"/>
    </source>
</evidence>
<sequence>MPRFCRPSLPLVRLALPLLSVPAIAQPTPPAPAPSASAVQQVEVQAARPEDLEARRRSTASKIVVGRDEIERYGDSTLGELLKRLPGVTLDGRSGRGGNIRMRGMGGGYTQILLDGESVRGGLSLDQLDPDQVERIEIIRAPTAETGARAIAGTINVITREGYRKRLNDLKLGLGTEAGRWGGNVSWSRDDRIDEDLTYSTSVSVWNAQRHDAGSTETSATGEQWLEDSQSDGHRRGVWSNARLQWKLPGGDQLMLMPSAMVAGNDSLRRSQLQVLRDDNGDAPRYATSLTDSDFTHRMLRLNGQWRQNLASGGRIEWRGGVGLNTSQSLSQRQEFKADGQLRRTLDERSDSRERSQHLNAKFSQLLDGDHQLVAGLELEGAQRNEERQTLQDGVPQLRTLGTELSARSLRTAAYVQDEFNLNPNWALSGGLRWEGIATRGQDIGGADPENRSSVWTPLLHAVWKPDPKGRDQLRISVTRSYKAPQLGQLMALPNLSNRYPVPGDNTPTSPDRAGNPNLQPELATGLDVAIERYLPSGGLLSANLFHRRISGLMRTLTTLETVPWSAQPRWVARPANVGNAWTTGLELEARGSLRSWWPDAPAVDLRANASLFRSQVDGVPGPDNRLDQQPGATLNAGADWRIAGTPLTVGASVNWTPGYATRLDERQWVSQNRKQSVDAYLLWQIAPWARLRLSAANLAAEDALNRSTSFGETSLSRNETYLSLRSQLELKL</sequence>
<name>A0A941BJI9_9BURK</name>
<dbReference type="RefSeq" id="WP_210799819.1">
    <property type="nucleotide sequence ID" value="NZ_JAGQDE010000001.1"/>
</dbReference>
<reference evidence="17" key="1">
    <citation type="submission" date="2021-04" db="EMBL/GenBank/DDBJ databases">
        <title>The genome sequence of Ideonella sp. 4Y11.</title>
        <authorList>
            <person name="Liu Y."/>
        </authorList>
    </citation>
    <scope>NUCLEOTIDE SEQUENCE</scope>
    <source>
        <strain evidence="17">4Y11</strain>
    </source>
</reference>
<evidence type="ECO:0000256" key="12">
    <source>
        <dbReference type="RuleBase" id="RU003357"/>
    </source>
</evidence>
<keyword evidence="8 11" id="KW-0472">Membrane</keyword>
<dbReference type="InterPro" id="IPR000531">
    <property type="entry name" value="Beta-barrel_TonB"/>
</dbReference>
<feature type="domain" description="TonB-dependent receptor plug" evidence="16">
    <location>
        <begin position="56"/>
        <end position="154"/>
    </location>
</feature>
<proteinExistence type="inferred from homology"/>
<evidence type="ECO:0000256" key="5">
    <source>
        <dbReference type="ARBA" id="ARBA00022692"/>
    </source>
</evidence>
<keyword evidence="3 11" id="KW-0813">Transport</keyword>
<evidence type="ECO:0000256" key="2">
    <source>
        <dbReference type="ARBA" id="ARBA00009810"/>
    </source>
</evidence>
<dbReference type="Pfam" id="PF07715">
    <property type="entry name" value="Plug"/>
    <property type="match status" value="1"/>
</dbReference>
<dbReference type="PANTHER" id="PTHR30069">
    <property type="entry name" value="TONB-DEPENDENT OUTER MEMBRANE RECEPTOR"/>
    <property type="match status" value="1"/>
</dbReference>
<dbReference type="EMBL" id="JAGQDE010000001">
    <property type="protein sequence ID" value="MBQ0957524.1"/>
    <property type="molecule type" value="Genomic_DNA"/>
</dbReference>
<organism evidence="17 18">
    <name type="scientific">Ideonella aquatica</name>
    <dbReference type="NCBI Taxonomy" id="2824119"/>
    <lineage>
        <taxon>Bacteria</taxon>
        <taxon>Pseudomonadati</taxon>
        <taxon>Pseudomonadota</taxon>
        <taxon>Betaproteobacteria</taxon>
        <taxon>Burkholderiales</taxon>
        <taxon>Sphaerotilaceae</taxon>
        <taxon>Ideonella</taxon>
    </lineage>
</organism>
<evidence type="ECO:0000313" key="17">
    <source>
        <dbReference type="EMBL" id="MBQ0957524.1"/>
    </source>
</evidence>
<keyword evidence="10 11" id="KW-0998">Cell outer membrane</keyword>
<dbReference type="GO" id="GO:0015344">
    <property type="term" value="F:siderophore uptake transmembrane transporter activity"/>
    <property type="evidence" value="ECO:0007669"/>
    <property type="project" value="TreeGrafter"/>
</dbReference>
<dbReference type="Proteomes" id="UP000678374">
    <property type="component" value="Unassembled WGS sequence"/>
</dbReference>
<evidence type="ECO:0000256" key="11">
    <source>
        <dbReference type="PROSITE-ProRule" id="PRU01360"/>
    </source>
</evidence>
<accession>A0A941BJI9</accession>
<dbReference type="InterPro" id="IPR036942">
    <property type="entry name" value="Beta-barrel_TonB_sf"/>
</dbReference>
<comment type="caution">
    <text evidence="17">The sequence shown here is derived from an EMBL/GenBank/DDBJ whole genome shotgun (WGS) entry which is preliminary data.</text>
</comment>
<dbReference type="InterPro" id="IPR039426">
    <property type="entry name" value="TonB-dep_rcpt-like"/>
</dbReference>
<gene>
    <name evidence="17" type="ORF">KAK06_01010</name>
</gene>
<comment type="subcellular location">
    <subcellularLocation>
        <location evidence="1 11">Cell outer membrane</location>
        <topology evidence="1 11">Multi-pass membrane protein</topology>
    </subcellularLocation>
</comment>
<dbReference type="SUPFAM" id="SSF56935">
    <property type="entry name" value="Porins"/>
    <property type="match status" value="1"/>
</dbReference>
<dbReference type="Gene3D" id="2.40.170.20">
    <property type="entry name" value="TonB-dependent receptor, beta-barrel domain"/>
    <property type="match status" value="1"/>
</dbReference>
<keyword evidence="5 11" id="KW-0812">Transmembrane</keyword>
<dbReference type="CDD" id="cd01347">
    <property type="entry name" value="ligand_gated_channel"/>
    <property type="match status" value="1"/>
</dbReference>
<feature type="signal peptide" evidence="14">
    <location>
        <begin position="1"/>
        <end position="25"/>
    </location>
</feature>
<protein>
    <submittedName>
        <fullName evidence="17">TonB-dependent receptor</fullName>
    </submittedName>
</protein>
<dbReference type="AlphaFoldDB" id="A0A941BJI9"/>
<evidence type="ECO:0000256" key="9">
    <source>
        <dbReference type="ARBA" id="ARBA00023170"/>
    </source>
</evidence>
<keyword evidence="9 17" id="KW-0675">Receptor</keyword>
<dbReference type="Pfam" id="PF00593">
    <property type="entry name" value="TonB_dep_Rec_b-barrel"/>
    <property type="match status" value="1"/>
</dbReference>
<keyword evidence="4 11" id="KW-1134">Transmembrane beta strand</keyword>
<dbReference type="Gene3D" id="2.170.130.10">
    <property type="entry name" value="TonB-dependent receptor, plug domain"/>
    <property type="match status" value="1"/>
</dbReference>
<feature type="region of interest" description="Disordered" evidence="13">
    <location>
        <begin position="495"/>
        <end position="517"/>
    </location>
</feature>
<keyword evidence="18" id="KW-1185">Reference proteome</keyword>
<dbReference type="InterPro" id="IPR012910">
    <property type="entry name" value="Plug_dom"/>
</dbReference>
<dbReference type="PANTHER" id="PTHR30069:SF29">
    <property type="entry name" value="HEMOGLOBIN AND HEMOGLOBIN-HAPTOGLOBIN-BINDING PROTEIN 1-RELATED"/>
    <property type="match status" value="1"/>
</dbReference>
<evidence type="ECO:0000259" key="16">
    <source>
        <dbReference type="Pfam" id="PF07715"/>
    </source>
</evidence>
<evidence type="ECO:0000256" key="8">
    <source>
        <dbReference type="ARBA" id="ARBA00023136"/>
    </source>
</evidence>
<dbReference type="InterPro" id="IPR037066">
    <property type="entry name" value="Plug_dom_sf"/>
</dbReference>
<evidence type="ECO:0000256" key="14">
    <source>
        <dbReference type="SAM" id="SignalP"/>
    </source>
</evidence>
<evidence type="ECO:0000256" key="3">
    <source>
        <dbReference type="ARBA" id="ARBA00022448"/>
    </source>
</evidence>
<evidence type="ECO:0000256" key="1">
    <source>
        <dbReference type="ARBA" id="ARBA00004571"/>
    </source>
</evidence>
<dbReference type="GO" id="GO:0009279">
    <property type="term" value="C:cell outer membrane"/>
    <property type="evidence" value="ECO:0007669"/>
    <property type="project" value="UniProtKB-SubCell"/>
</dbReference>
<evidence type="ECO:0000256" key="6">
    <source>
        <dbReference type="ARBA" id="ARBA00022729"/>
    </source>
</evidence>
<keyword evidence="7 12" id="KW-0798">TonB box</keyword>
<evidence type="ECO:0000259" key="15">
    <source>
        <dbReference type="Pfam" id="PF00593"/>
    </source>
</evidence>
<evidence type="ECO:0000256" key="13">
    <source>
        <dbReference type="SAM" id="MobiDB-lite"/>
    </source>
</evidence>
<comment type="similarity">
    <text evidence="2 11 12">Belongs to the TonB-dependent receptor family.</text>
</comment>
<evidence type="ECO:0000256" key="4">
    <source>
        <dbReference type="ARBA" id="ARBA00022452"/>
    </source>
</evidence>
<evidence type="ECO:0000313" key="18">
    <source>
        <dbReference type="Proteomes" id="UP000678374"/>
    </source>
</evidence>